<dbReference type="AlphaFoldDB" id="A0A2W4VNW2"/>
<dbReference type="GO" id="GO:0006310">
    <property type="term" value="P:DNA recombination"/>
    <property type="evidence" value="ECO:0007669"/>
    <property type="project" value="UniProtKB-KW"/>
</dbReference>
<evidence type="ECO:0000313" key="6">
    <source>
        <dbReference type="EMBL" id="PZO34484.1"/>
    </source>
</evidence>
<feature type="DNA-binding region" description="H-T-H motif" evidence="3">
    <location>
        <begin position="29"/>
        <end position="48"/>
    </location>
</feature>
<dbReference type="Gene3D" id="1.10.443.10">
    <property type="entry name" value="Intergrase catalytic core"/>
    <property type="match status" value="1"/>
</dbReference>
<dbReference type="Proteomes" id="UP000249081">
    <property type="component" value="Unassembled WGS sequence"/>
</dbReference>
<dbReference type="InterPro" id="IPR011010">
    <property type="entry name" value="DNA_brk_join_enz"/>
</dbReference>
<feature type="region of interest" description="Disordered" evidence="4">
    <location>
        <begin position="172"/>
        <end position="200"/>
    </location>
</feature>
<dbReference type="EMBL" id="QBMN01000205">
    <property type="protein sequence ID" value="PZO34484.1"/>
    <property type="molecule type" value="Genomic_DNA"/>
</dbReference>
<dbReference type="InterPro" id="IPR009057">
    <property type="entry name" value="Homeodomain-like_sf"/>
</dbReference>
<evidence type="ECO:0000256" key="1">
    <source>
        <dbReference type="ARBA" id="ARBA00023125"/>
    </source>
</evidence>
<reference evidence="7" key="1">
    <citation type="submission" date="2018-04" db="EMBL/GenBank/DDBJ databases">
        <authorList>
            <person name="Cornet L."/>
        </authorList>
    </citation>
    <scope>NUCLEOTIDE SEQUENCE [LARGE SCALE GENOMIC DNA]</scope>
</reference>
<evidence type="ECO:0000313" key="7">
    <source>
        <dbReference type="Proteomes" id="UP000249081"/>
    </source>
</evidence>
<evidence type="ECO:0000256" key="4">
    <source>
        <dbReference type="SAM" id="MobiDB-lite"/>
    </source>
</evidence>
<dbReference type="InterPro" id="IPR001647">
    <property type="entry name" value="HTH_TetR"/>
</dbReference>
<feature type="compositionally biased region" description="Low complexity" evidence="4">
    <location>
        <begin position="172"/>
        <end position="190"/>
    </location>
</feature>
<dbReference type="GO" id="GO:0015074">
    <property type="term" value="P:DNA integration"/>
    <property type="evidence" value="ECO:0007669"/>
    <property type="project" value="InterPro"/>
</dbReference>
<dbReference type="InterPro" id="IPR050109">
    <property type="entry name" value="HTH-type_TetR-like_transc_reg"/>
</dbReference>
<dbReference type="SUPFAM" id="SSF56349">
    <property type="entry name" value="DNA breaking-rejoining enzymes"/>
    <property type="match status" value="1"/>
</dbReference>
<dbReference type="PANTHER" id="PTHR30055">
    <property type="entry name" value="HTH-TYPE TRANSCRIPTIONAL REGULATOR RUTR"/>
    <property type="match status" value="1"/>
</dbReference>
<gene>
    <name evidence="6" type="ORF">DCF17_20335</name>
</gene>
<dbReference type="PANTHER" id="PTHR30055:SF226">
    <property type="entry name" value="HTH-TYPE TRANSCRIPTIONAL REGULATOR PKSA"/>
    <property type="match status" value="1"/>
</dbReference>
<keyword evidence="2" id="KW-0233">DNA recombination</keyword>
<dbReference type="SUPFAM" id="SSF46689">
    <property type="entry name" value="Homeodomain-like"/>
    <property type="match status" value="1"/>
</dbReference>
<dbReference type="InterPro" id="IPR013762">
    <property type="entry name" value="Integrase-like_cat_sf"/>
</dbReference>
<dbReference type="Pfam" id="PF00440">
    <property type="entry name" value="TetR_N"/>
    <property type="match status" value="1"/>
</dbReference>
<organism evidence="6 7">
    <name type="scientific">Shackletoniella antarctica</name>
    <dbReference type="NCBI Taxonomy" id="268115"/>
    <lineage>
        <taxon>Bacteria</taxon>
        <taxon>Bacillati</taxon>
        <taxon>Cyanobacteriota</taxon>
        <taxon>Cyanophyceae</taxon>
        <taxon>Oculatellales</taxon>
        <taxon>Oculatellaceae</taxon>
        <taxon>Shackletoniella</taxon>
    </lineage>
</organism>
<evidence type="ECO:0000259" key="5">
    <source>
        <dbReference type="PROSITE" id="PS50977"/>
    </source>
</evidence>
<evidence type="ECO:0000256" key="2">
    <source>
        <dbReference type="ARBA" id="ARBA00023172"/>
    </source>
</evidence>
<feature type="domain" description="HTH tetR-type" evidence="5">
    <location>
        <begin position="6"/>
        <end position="66"/>
    </location>
</feature>
<reference evidence="6 7" key="2">
    <citation type="submission" date="2018-06" db="EMBL/GenBank/DDBJ databases">
        <title>Metagenomic assembly of (sub)arctic Cyanobacteria and their associated microbiome from non-axenic cultures.</title>
        <authorList>
            <person name="Baurain D."/>
        </authorList>
    </citation>
    <scope>NUCLEOTIDE SEQUENCE [LARGE SCALE GENOMIC DNA]</scope>
    <source>
        <strain evidence="6">ULC041bin1</strain>
    </source>
</reference>
<dbReference type="GO" id="GO:0003700">
    <property type="term" value="F:DNA-binding transcription factor activity"/>
    <property type="evidence" value="ECO:0007669"/>
    <property type="project" value="TreeGrafter"/>
</dbReference>
<dbReference type="PROSITE" id="PS50977">
    <property type="entry name" value="HTH_TETR_2"/>
    <property type="match status" value="1"/>
</dbReference>
<dbReference type="PRINTS" id="PR00455">
    <property type="entry name" value="HTHTETR"/>
</dbReference>
<evidence type="ECO:0000256" key="3">
    <source>
        <dbReference type="PROSITE-ProRule" id="PRU00335"/>
    </source>
</evidence>
<keyword evidence="1 3" id="KW-0238">DNA-binding</keyword>
<proteinExistence type="predicted"/>
<accession>A0A2W4VNW2</accession>
<sequence>MAAQRISARQRLVDAAFQLFSSQGVGTTTTRQVADLAGVNEVTLFRQFGSKHGLLAAVMTEAEALTGPGQRFDRVVLGQAPSDQALKEFLDQCLDTLNQRSELVRSVIGEAGQFSAENSQSLGRGLQTIRDFMAEALEALLGLGESPHPRPEEVAGMVMALLLGYTAIASATEGASEGTTESTTESTTEGTTEDGGLSHSSRLWPSRTAFVDSLAGWLLNLRPQTADLGNSLEPPGLATAPKTDGWIDLPAPVVHQIMQAARKAGNQTYALIYVLLGAGVAAAEVPLLTRASAIYDSSQHILLVGPQHRQVPLNQWIMGQRYGTYAKNPLTRWLKGRSDDSPALFFGSDNQPITPYRVRQLWAEVTADVASPTGQPPSVEQARATWCVEMLLKGLSRQELSLLSGLSVEQLDPLVQKAQARSALAQALRLDQQPGAAAGKAKAGDAPIVVED</sequence>
<protein>
    <submittedName>
        <fullName evidence="6">TetR family transcriptional regulator</fullName>
    </submittedName>
</protein>
<comment type="caution">
    <text evidence="6">The sequence shown here is derived from an EMBL/GenBank/DDBJ whole genome shotgun (WGS) entry which is preliminary data.</text>
</comment>
<name>A0A2W4VNW2_9CYAN</name>
<dbReference type="Gene3D" id="1.10.357.10">
    <property type="entry name" value="Tetracycline Repressor, domain 2"/>
    <property type="match status" value="1"/>
</dbReference>
<dbReference type="GO" id="GO:0000976">
    <property type="term" value="F:transcription cis-regulatory region binding"/>
    <property type="evidence" value="ECO:0007669"/>
    <property type="project" value="TreeGrafter"/>
</dbReference>